<dbReference type="InterPro" id="IPR029044">
    <property type="entry name" value="Nucleotide-diphossugar_trans"/>
</dbReference>
<dbReference type="Pfam" id="PF13641">
    <property type="entry name" value="Glyco_tranf_2_3"/>
    <property type="match status" value="1"/>
</dbReference>
<dbReference type="AlphaFoldDB" id="A0A6I6IR07"/>
<protein>
    <submittedName>
        <fullName evidence="1">Glycosyltransferase family 2 protein</fullName>
    </submittedName>
</protein>
<evidence type="ECO:0000313" key="1">
    <source>
        <dbReference type="EMBL" id="QGX99509.1"/>
    </source>
</evidence>
<organism evidence="1 2">
    <name type="scientific">Roseovarius faecimaris</name>
    <dbReference type="NCBI Taxonomy" id="2494550"/>
    <lineage>
        <taxon>Bacteria</taxon>
        <taxon>Pseudomonadati</taxon>
        <taxon>Pseudomonadota</taxon>
        <taxon>Alphaproteobacteria</taxon>
        <taxon>Rhodobacterales</taxon>
        <taxon>Roseobacteraceae</taxon>
        <taxon>Roseovarius</taxon>
    </lineage>
</organism>
<dbReference type="RefSeq" id="WP_157708191.1">
    <property type="nucleotide sequence ID" value="NZ_CP034348.1"/>
</dbReference>
<keyword evidence="1" id="KW-0808">Transferase</keyword>
<dbReference type="Gene3D" id="3.90.550.10">
    <property type="entry name" value="Spore Coat Polysaccharide Biosynthesis Protein SpsA, Chain A"/>
    <property type="match status" value="1"/>
</dbReference>
<dbReference type="Proteomes" id="UP000428330">
    <property type="component" value="Chromosome"/>
</dbReference>
<keyword evidence="2" id="KW-1185">Reference proteome</keyword>
<dbReference type="KEGG" id="rom:EI983_15025"/>
<reference evidence="2" key="1">
    <citation type="submission" date="2018-12" db="EMBL/GenBank/DDBJ databases">
        <title>Complete genome sequence of Roseovarius sp. MME-070.</title>
        <authorList>
            <person name="Nam Y.-D."/>
            <person name="Kang J."/>
            <person name="Chung W.-H."/>
            <person name="Park Y.S."/>
        </authorList>
    </citation>
    <scope>NUCLEOTIDE SEQUENCE [LARGE SCALE GENOMIC DNA]</scope>
    <source>
        <strain evidence="2">MME-070</strain>
    </source>
</reference>
<evidence type="ECO:0000313" key="2">
    <source>
        <dbReference type="Proteomes" id="UP000428330"/>
    </source>
</evidence>
<dbReference type="OrthoDB" id="9771846at2"/>
<dbReference type="PANTHER" id="PTHR43179:SF7">
    <property type="entry name" value="RHAMNOSYLTRANSFERASE WBBL"/>
    <property type="match status" value="1"/>
</dbReference>
<proteinExistence type="predicted"/>
<gene>
    <name evidence="1" type="ORF">EI983_15025</name>
</gene>
<dbReference type="EMBL" id="CP034348">
    <property type="protein sequence ID" value="QGX99509.1"/>
    <property type="molecule type" value="Genomic_DNA"/>
</dbReference>
<accession>A0A6I6IR07</accession>
<dbReference type="PANTHER" id="PTHR43179">
    <property type="entry name" value="RHAMNOSYLTRANSFERASE WBBL"/>
    <property type="match status" value="1"/>
</dbReference>
<name>A0A6I6IR07_9RHOB</name>
<sequence>MTVTSPKILTIILNYRTPDLTVKAAEAALREMRALGGEVVIVENGSGDDSFEQITRAVTAWQAGEALRVVQSPVNGGFGAGNNFGMRQGMSDGSAPDFYYLLNSDAWPDEGAVQKLLDVMAQHPRAGFAGSHIRGTDGEDHCTVFRFPSIAGELEGAARTGLITRMLRRAVVPMEIPAETTRVDWTAGASLLIRADMLRQIGGFDETFFLYYEETELCHRARRAGWDCYYVPQSRTVHVGSASTGLKTWARTPTYWFASRRYYFTTVHGRAYAALATGARITGALIWRLRRLVQGKPQADPPHFLRDLIAFSLNGLTRPAPKPRAVPLSRPLTEDSK</sequence>
<dbReference type="GO" id="GO:0016740">
    <property type="term" value="F:transferase activity"/>
    <property type="evidence" value="ECO:0007669"/>
    <property type="project" value="UniProtKB-KW"/>
</dbReference>
<dbReference type="SUPFAM" id="SSF53448">
    <property type="entry name" value="Nucleotide-diphospho-sugar transferases"/>
    <property type="match status" value="1"/>
</dbReference>